<proteinExistence type="predicted"/>
<comment type="caution">
    <text evidence="2">The sequence shown here is derived from an EMBL/GenBank/DDBJ whole genome shotgun (WGS) entry which is preliminary data.</text>
</comment>
<dbReference type="RefSeq" id="WP_310407311.1">
    <property type="nucleotide sequence ID" value="NZ_JAVDWW010000012.1"/>
</dbReference>
<keyword evidence="1" id="KW-0812">Transmembrane</keyword>
<feature type="transmembrane region" description="Helical" evidence="1">
    <location>
        <begin position="16"/>
        <end position="39"/>
    </location>
</feature>
<protein>
    <submittedName>
        <fullName evidence="2">Uncharacterized protein</fullName>
    </submittedName>
</protein>
<reference evidence="2 3" key="1">
    <citation type="submission" date="2023-07" db="EMBL/GenBank/DDBJ databases">
        <title>Sorghum-associated microbial communities from plants grown in Nebraska, USA.</title>
        <authorList>
            <person name="Schachtman D."/>
        </authorList>
    </citation>
    <scope>NUCLEOTIDE SEQUENCE [LARGE SCALE GENOMIC DNA]</scope>
    <source>
        <strain evidence="2 3">4272</strain>
    </source>
</reference>
<dbReference type="Proteomes" id="UP001251217">
    <property type="component" value="Unassembled WGS sequence"/>
</dbReference>
<keyword evidence="1" id="KW-0472">Membrane</keyword>
<evidence type="ECO:0000256" key="1">
    <source>
        <dbReference type="SAM" id="Phobius"/>
    </source>
</evidence>
<evidence type="ECO:0000313" key="3">
    <source>
        <dbReference type="Proteomes" id="UP001251217"/>
    </source>
</evidence>
<accession>A0ABU1XQZ9</accession>
<sequence>MLKEFLDRQLSFRQMLYLAIMAAVVVGIPYFGIGLIWLWTHHDHLGELHGFDKLFSVIGEIIAWPPLVISDITLK</sequence>
<keyword evidence="3" id="KW-1185">Reference proteome</keyword>
<name>A0ABU1XQZ9_9NOCA</name>
<organism evidence="2 3">
    <name type="scientific">Nocardia kruczakiae</name>
    <dbReference type="NCBI Taxonomy" id="261477"/>
    <lineage>
        <taxon>Bacteria</taxon>
        <taxon>Bacillati</taxon>
        <taxon>Actinomycetota</taxon>
        <taxon>Actinomycetes</taxon>
        <taxon>Mycobacteriales</taxon>
        <taxon>Nocardiaceae</taxon>
        <taxon>Nocardia</taxon>
    </lineage>
</organism>
<keyword evidence="1" id="KW-1133">Transmembrane helix</keyword>
<dbReference type="EMBL" id="JAVDWW010000012">
    <property type="protein sequence ID" value="MDR7172377.1"/>
    <property type="molecule type" value="Genomic_DNA"/>
</dbReference>
<evidence type="ECO:0000313" key="2">
    <source>
        <dbReference type="EMBL" id="MDR7172377.1"/>
    </source>
</evidence>
<gene>
    <name evidence="2" type="ORF">J2W56_006138</name>
</gene>